<evidence type="ECO:0000256" key="1">
    <source>
        <dbReference type="SAM" id="SignalP"/>
    </source>
</evidence>
<gene>
    <name evidence="3" type="ORF">PG991_010475</name>
</gene>
<dbReference type="InterPro" id="IPR029058">
    <property type="entry name" value="AB_hydrolase_fold"/>
</dbReference>
<reference evidence="3 4" key="1">
    <citation type="submission" date="2023-01" db="EMBL/GenBank/DDBJ databases">
        <title>Analysis of 21 Apiospora genomes using comparative genomics revels a genus with tremendous synthesis potential of carbohydrate active enzymes and secondary metabolites.</title>
        <authorList>
            <person name="Sorensen T."/>
        </authorList>
    </citation>
    <scope>NUCLEOTIDE SEQUENCE [LARGE SCALE GENOMIC DNA]</scope>
    <source>
        <strain evidence="3 4">CBS 20057</strain>
    </source>
</reference>
<dbReference type="Proteomes" id="UP001396898">
    <property type="component" value="Unassembled WGS sequence"/>
</dbReference>
<dbReference type="PROSITE" id="PS00941">
    <property type="entry name" value="CARBOXYLESTERASE_B_2"/>
    <property type="match status" value="1"/>
</dbReference>
<proteinExistence type="predicted"/>
<feature type="domain" description="Carboxylesterase type B" evidence="2">
    <location>
        <begin position="20"/>
        <end position="493"/>
    </location>
</feature>
<name>A0ABR1RJT9_9PEZI</name>
<keyword evidence="1" id="KW-0732">Signal</keyword>
<dbReference type="InterPro" id="IPR050309">
    <property type="entry name" value="Type-B_Carboxylest/Lipase"/>
</dbReference>
<keyword evidence="4" id="KW-1185">Reference proteome</keyword>
<evidence type="ECO:0000313" key="4">
    <source>
        <dbReference type="Proteomes" id="UP001396898"/>
    </source>
</evidence>
<accession>A0ABR1RJT9</accession>
<dbReference type="InterPro" id="IPR019819">
    <property type="entry name" value="Carboxylesterase_B_CS"/>
</dbReference>
<evidence type="ECO:0000259" key="2">
    <source>
        <dbReference type="Pfam" id="PF00135"/>
    </source>
</evidence>
<sequence length="543" mass="57770">MLLFRHLLLPFLAGLAAAVDPLVDIQYTKLQGTALGNGATQWLGVRYAASPTGALRFAAPVDPPASPPGDVIDATQFRPICLPRSASDFTMQPNKRFTVAEDCLYLNIFAPSNATGRPVLYFVQGGGFQSNSNANFNGSDLAVFGDIIVVQINYRVGPFGFAQSKEVQAGGSLNNGLKDMIQGLKWTKQYIAQFGGDPDQVIAGGDSAGATAVAMLLPAFADKDPGLFKGIILESASVATLRTLEQGQEQYDCLTNATGCSTTADSLACLRGLNASALQTEQCQFNPHFDGDLVKTSMLDAYQSGNFLKVPTITGACGDEGTKNVPQDTDTMAAARAYINDQASGALSNGSLDLIQKLYLDAPQPVFAGAGRLWRPLANAHGDFRSTCITAALADGLARAGVPTWSYRYAVRDPEQDALGFGAYHTVELNGVFGPDNTDGAPPKSYRTSNAPIVPVTMAYWASFVKTRDPNPARLAGSPEWTPWTVGGRERLRFETGAGMGMESMNDTQRANCDMFAPMMVAMETPLDKPGSVALTRNETVPA</sequence>
<dbReference type="PANTHER" id="PTHR11559">
    <property type="entry name" value="CARBOXYLESTERASE"/>
    <property type="match status" value="1"/>
</dbReference>
<organism evidence="3 4">
    <name type="scientific">Apiospora marii</name>
    <dbReference type="NCBI Taxonomy" id="335849"/>
    <lineage>
        <taxon>Eukaryota</taxon>
        <taxon>Fungi</taxon>
        <taxon>Dikarya</taxon>
        <taxon>Ascomycota</taxon>
        <taxon>Pezizomycotina</taxon>
        <taxon>Sordariomycetes</taxon>
        <taxon>Xylariomycetidae</taxon>
        <taxon>Amphisphaeriales</taxon>
        <taxon>Apiosporaceae</taxon>
        <taxon>Apiospora</taxon>
    </lineage>
</organism>
<protein>
    <submittedName>
        <fullName evidence="3">Carboxylesterase</fullName>
    </submittedName>
</protein>
<evidence type="ECO:0000313" key="3">
    <source>
        <dbReference type="EMBL" id="KAK8013100.1"/>
    </source>
</evidence>
<dbReference type="InterPro" id="IPR002018">
    <property type="entry name" value="CarbesteraseB"/>
</dbReference>
<feature type="chain" id="PRO_5045915592" evidence="1">
    <location>
        <begin position="19"/>
        <end position="543"/>
    </location>
</feature>
<dbReference type="Pfam" id="PF00135">
    <property type="entry name" value="COesterase"/>
    <property type="match status" value="1"/>
</dbReference>
<dbReference type="EMBL" id="JAQQWI010000015">
    <property type="protein sequence ID" value="KAK8013100.1"/>
    <property type="molecule type" value="Genomic_DNA"/>
</dbReference>
<comment type="caution">
    <text evidence="3">The sequence shown here is derived from an EMBL/GenBank/DDBJ whole genome shotgun (WGS) entry which is preliminary data.</text>
</comment>
<dbReference type="Gene3D" id="3.40.50.1820">
    <property type="entry name" value="alpha/beta hydrolase"/>
    <property type="match status" value="1"/>
</dbReference>
<feature type="signal peptide" evidence="1">
    <location>
        <begin position="1"/>
        <end position="18"/>
    </location>
</feature>
<dbReference type="SUPFAM" id="SSF53474">
    <property type="entry name" value="alpha/beta-Hydrolases"/>
    <property type="match status" value="1"/>
</dbReference>